<evidence type="ECO:0000313" key="2">
    <source>
        <dbReference type="EMBL" id="GAA1665338.1"/>
    </source>
</evidence>
<dbReference type="PANTHER" id="PTHR35908:SF1">
    <property type="entry name" value="CONSERVED PROTEIN"/>
    <property type="match status" value="1"/>
</dbReference>
<proteinExistence type="predicted"/>
<organism evidence="2 3">
    <name type="scientific">Kribbella yunnanensis</name>
    <dbReference type="NCBI Taxonomy" id="190194"/>
    <lineage>
        <taxon>Bacteria</taxon>
        <taxon>Bacillati</taxon>
        <taxon>Actinomycetota</taxon>
        <taxon>Actinomycetes</taxon>
        <taxon>Propionibacteriales</taxon>
        <taxon>Kribbellaceae</taxon>
        <taxon>Kribbella</taxon>
    </lineage>
</organism>
<evidence type="ECO:0000259" key="1">
    <source>
        <dbReference type="Pfam" id="PF18029"/>
    </source>
</evidence>
<evidence type="ECO:0000313" key="3">
    <source>
        <dbReference type="Proteomes" id="UP001500280"/>
    </source>
</evidence>
<dbReference type="Proteomes" id="UP001500280">
    <property type="component" value="Unassembled WGS sequence"/>
</dbReference>
<dbReference type="Pfam" id="PF01329">
    <property type="entry name" value="Pterin_4a"/>
    <property type="match status" value="1"/>
</dbReference>
<dbReference type="Pfam" id="PF18029">
    <property type="entry name" value="Glyoxalase_6"/>
    <property type="match status" value="1"/>
</dbReference>
<keyword evidence="3" id="KW-1185">Reference proteome</keyword>
<dbReference type="SUPFAM" id="SSF54593">
    <property type="entry name" value="Glyoxalase/Bleomycin resistance protein/Dihydroxybiphenyl dioxygenase"/>
    <property type="match status" value="1"/>
</dbReference>
<dbReference type="EMBL" id="BAAANF010000002">
    <property type="protein sequence ID" value="GAA1665338.1"/>
    <property type="molecule type" value="Genomic_DNA"/>
</dbReference>
<dbReference type="InterPro" id="IPR041581">
    <property type="entry name" value="Glyoxalase_6"/>
</dbReference>
<sequence>MPSIVASGLRERHPDNVAMEQVLSRQEASEAVEDAGWRFLLGTLRTSVPVGSLAQAIAVAADAVAVSGDDADQHLRVDARPNRVVFTLQSLEHAAVTTSDVELALRISAAVNGTEPGFGTAAPRSVQVLEIAIDALDIAAIRPFWKAVLGYAAEAGADGPEDPLVDPVGQDPAIWFQQMDEARPQRNRIHFDICVPHDEAAHRIDAALAAGGRLVSATRAPAFWVLADLEGNEVCVTTWQGRD</sequence>
<dbReference type="InterPro" id="IPR001533">
    <property type="entry name" value="Pterin_deHydtase"/>
</dbReference>
<protein>
    <submittedName>
        <fullName evidence="2">VOC family protein</fullName>
    </submittedName>
</protein>
<reference evidence="2 3" key="1">
    <citation type="journal article" date="2019" name="Int. J. Syst. Evol. Microbiol.">
        <title>The Global Catalogue of Microorganisms (GCM) 10K type strain sequencing project: providing services to taxonomists for standard genome sequencing and annotation.</title>
        <authorList>
            <consortium name="The Broad Institute Genomics Platform"/>
            <consortium name="The Broad Institute Genome Sequencing Center for Infectious Disease"/>
            <person name="Wu L."/>
            <person name="Ma J."/>
        </authorList>
    </citation>
    <scope>NUCLEOTIDE SEQUENCE [LARGE SCALE GENOMIC DNA]</scope>
    <source>
        <strain evidence="2 3">JCM 14307</strain>
    </source>
</reference>
<gene>
    <name evidence="2" type="ORF">GCM10009745_04060</name>
</gene>
<comment type="caution">
    <text evidence="2">The sequence shown here is derived from an EMBL/GenBank/DDBJ whole genome shotgun (WGS) entry which is preliminary data.</text>
</comment>
<dbReference type="InterPro" id="IPR029068">
    <property type="entry name" value="Glyas_Bleomycin-R_OHBP_Dase"/>
</dbReference>
<dbReference type="PANTHER" id="PTHR35908">
    <property type="entry name" value="HYPOTHETICAL FUSION PROTEIN"/>
    <property type="match status" value="1"/>
</dbReference>
<dbReference type="Gene3D" id="3.10.180.10">
    <property type="entry name" value="2,3-Dihydroxybiphenyl 1,2-Dioxygenase, domain 1"/>
    <property type="match status" value="1"/>
</dbReference>
<accession>A0ABN2G5H5</accession>
<feature type="domain" description="Glyoxalase-like" evidence="1">
    <location>
        <begin position="131"/>
        <end position="237"/>
    </location>
</feature>
<name>A0ABN2G5H5_9ACTN</name>